<dbReference type="InterPro" id="IPR027417">
    <property type="entry name" value="P-loop_NTPase"/>
</dbReference>
<sequence>MAEGWGPGPWFTVDELLAEAEAVTGLADWGDDEFREPLGQFVASLNAEARLTAQGVARAHSHIRKMLVGRLRLYEDRKRFPAIGEERIAAPLFITGHGRSGTSYLNALLAADPRHHAPRHWQIWTLSPPVNHPDTDNGPQMAQGRHYIDFEGWADPEVRTRHDYSWDGVAEDTLISDYSFVGKAFPFFWNVPGYGRWLASHGDARAGLRIERKILQALQYGCPRDRWVLKNPTHLGILGDLFAEFPDARVIVNHRDPVKSLASMVGLLHAHRRQFGNAPVEVGRLFMLGAIAGAVATTRDLIRRRQDPAVDARFIDVHYLDLERDPLGEVGRIYERFGIAFTPQARAAMAAHIAANRKGKFGAHRYDIRELGVSVAEVREAFGFYYEAFAIPFE</sequence>
<gene>
    <name evidence="1" type="ORF">ACFOD9_08940</name>
</gene>
<keyword evidence="1" id="KW-0808">Transferase</keyword>
<name>A0ABV7IQW7_9SPHN</name>
<dbReference type="PANTHER" id="PTHR36451">
    <property type="entry name" value="PAPS-DEPENDENT SULFOTRANSFERASE STF3"/>
    <property type="match status" value="1"/>
</dbReference>
<dbReference type="Proteomes" id="UP001595604">
    <property type="component" value="Unassembled WGS sequence"/>
</dbReference>
<evidence type="ECO:0000313" key="2">
    <source>
        <dbReference type="Proteomes" id="UP001595604"/>
    </source>
</evidence>
<dbReference type="PANTHER" id="PTHR36451:SF1">
    <property type="entry name" value="OMEGA-HYDROXY-BETA-DIHYDROMENAQUINONE-9 SULFOTRANSFERASE STF3"/>
    <property type="match status" value="1"/>
</dbReference>
<dbReference type="Gene3D" id="3.40.50.300">
    <property type="entry name" value="P-loop containing nucleotide triphosphate hydrolases"/>
    <property type="match status" value="1"/>
</dbReference>
<evidence type="ECO:0000313" key="1">
    <source>
        <dbReference type="EMBL" id="MFC3174377.1"/>
    </source>
</evidence>
<organism evidence="1 2">
    <name type="scientific">Novosphingobium bradum</name>
    <dbReference type="NCBI Taxonomy" id="1737444"/>
    <lineage>
        <taxon>Bacteria</taxon>
        <taxon>Pseudomonadati</taxon>
        <taxon>Pseudomonadota</taxon>
        <taxon>Alphaproteobacteria</taxon>
        <taxon>Sphingomonadales</taxon>
        <taxon>Sphingomonadaceae</taxon>
        <taxon>Novosphingobium</taxon>
    </lineage>
</organism>
<dbReference type="Pfam" id="PF13469">
    <property type="entry name" value="Sulfotransfer_3"/>
    <property type="match status" value="1"/>
</dbReference>
<dbReference type="EC" id="2.8.2.-" evidence="1"/>
<dbReference type="RefSeq" id="WP_379509734.1">
    <property type="nucleotide sequence ID" value="NZ_JBHRTQ010000007.1"/>
</dbReference>
<proteinExistence type="predicted"/>
<comment type="caution">
    <text evidence="1">The sequence shown here is derived from an EMBL/GenBank/DDBJ whole genome shotgun (WGS) entry which is preliminary data.</text>
</comment>
<protein>
    <submittedName>
        <fullName evidence="1">Sulfotransferase family protein</fullName>
        <ecNumber evidence="1">2.8.2.-</ecNumber>
    </submittedName>
</protein>
<accession>A0ABV7IQW7</accession>
<keyword evidence="2" id="KW-1185">Reference proteome</keyword>
<dbReference type="SUPFAM" id="SSF52540">
    <property type="entry name" value="P-loop containing nucleoside triphosphate hydrolases"/>
    <property type="match status" value="1"/>
</dbReference>
<dbReference type="InterPro" id="IPR052736">
    <property type="entry name" value="Stf3_sulfotransferase"/>
</dbReference>
<dbReference type="GO" id="GO:0016740">
    <property type="term" value="F:transferase activity"/>
    <property type="evidence" value="ECO:0007669"/>
    <property type="project" value="UniProtKB-KW"/>
</dbReference>
<reference evidence="2" key="1">
    <citation type="journal article" date="2019" name="Int. J. Syst. Evol. Microbiol.">
        <title>The Global Catalogue of Microorganisms (GCM) 10K type strain sequencing project: providing services to taxonomists for standard genome sequencing and annotation.</title>
        <authorList>
            <consortium name="The Broad Institute Genomics Platform"/>
            <consortium name="The Broad Institute Genome Sequencing Center for Infectious Disease"/>
            <person name="Wu L."/>
            <person name="Ma J."/>
        </authorList>
    </citation>
    <scope>NUCLEOTIDE SEQUENCE [LARGE SCALE GENOMIC DNA]</scope>
    <source>
        <strain evidence="2">KCTC 42984</strain>
    </source>
</reference>
<dbReference type="EMBL" id="JBHRTQ010000007">
    <property type="protein sequence ID" value="MFC3174377.1"/>
    <property type="molecule type" value="Genomic_DNA"/>
</dbReference>